<gene>
    <name evidence="2" type="ORF">SDC9_184227</name>
</gene>
<proteinExistence type="predicted"/>
<dbReference type="InterPro" id="IPR011249">
    <property type="entry name" value="Metalloenz_LuxS/M16"/>
</dbReference>
<feature type="domain" description="Presequence protease mitochondrial-type C-terminal" evidence="1">
    <location>
        <begin position="3"/>
        <end position="102"/>
    </location>
</feature>
<dbReference type="EMBL" id="VSSQ01091002">
    <property type="protein sequence ID" value="MPN36717.1"/>
    <property type="molecule type" value="Genomic_DNA"/>
</dbReference>
<dbReference type="Pfam" id="PF22516">
    <property type="entry name" value="PreP_C"/>
    <property type="match status" value="1"/>
</dbReference>
<comment type="caution">
    <text evidence="2">The sequence shown here is derived from an EMBL/GenBank/DDBJ whole genome shotgun (WGS) entry which is preliminary data.</text>
</comment>
<protein>
    <recommendedName>
        <fullName evidence="1">Presequence protease mitochondrial-type C-terminal domain-containing protein</fullName>
    </recommendedName>
</protein>
<dbReference type="InterPro" id="IPR055130">
    <property type="entry name" value="PreP_C"/>
</dbReference>
<dbReference type="GO" id="GO:0004222">
    <property type="term" value="F:metalloendopeptidase activity"/>
    <property type="evidence" value="ECO:0007669"/>
    <property type="project" value="TreeGrafter"/>
</dbReference>
<evidence type="ECO:0000259" key="1">
    <source>
        <dbReference type="Pfam" id="PF22516"/>
    </source>
</evidence>
<dbReference type="PANTHER" id="PTHR43016">
    <property type="entry name" value="PRESEQUENCE PROTEASE"/>
    <property type="match status" value="1"/>
</dbReference>
<dbReference type="GO" id="GO:0046872">
    <property type="term" value="F:metal ion binding"/>
    <property type="evidence" value="ECO:0007669"/>
    <property type="project" value="InterPro"/>
</dbReference>
<sequence length="127" mass="14844">MFFGSYRDPNLKETIEIYNKAEDYLRNFNADEREMTKYIIGTISNFDLPLTPSLVADKSVTYYLSNVTQADVQKERDEVLKCTVEEIRGFADMIRDSMKQNYLCVLGNSSKINENKEIFKELIEVFK</sequence>
<dbReference type="GO" id="GO:0016485">
    <property type="term" value="P:protein processing"/>
    <property type="evidence" value="ECO:0007669"/>
    <property type="project" value="TreeGrafter"/>
</dbReference>
<evidence type="ECO:0000313" key="2">
    <source>
        <dbReference type="EMBL" id="MPN36717.1"/>
    </source>
</evidence>
<organism evidence="2">
    <name type="scientific">bioreactor metagenome</name>
    <dbReference type="NCBI Taxonomy" id="1076179"/>
    <lineage>
        <taxon>unclassified sequences</taxon>
        <taxon>metagenomes</taxon>
        <taxon>ecological metagenomes</taxon>
    </lineage>
</organism>
<dbReference type="Gene3D" id="3.30.830.10">
    <property type="entry name" value="Metalloenzyme, LuxS/M16 peptidase-like"/>
    <property type="match status" value="1"/>
</dbReference>
<accession>A0A645HCG3</accession>
<dbReference type="AlphaFoldDB" id="A0A645HCG3"/>
<name>A0A645HCG3_9ZZZZ</name>
<dbReference type="SUPFAM" id="SSF63411">
    <property type="entry name" value="LuxS/MPP-like metallohydrolase"/>
    <property type="match status" value="1"/>
</dbReference>
<dbReference type="PANTHER" id="PTHR43016:SF13">
    <property type="entry name" value="PRESEQUENCE PROTEASE, MITOCHONDRIAL"/>
    <property type="match status" value="1"/>
</dbReference>
<reference evidence="2" key="1">
    <citation type="submission" date="2019-08" db="EMBL/GenBank/DDBJ databases">
        <authorList>
            <person name="Kucharzyk K."/>
            <person name="Murdoch R.W."/>
            <person name="Higgins S."/>
            <person name="Loffler F."/>
        </authorList>
    </citation>
    <scope>NUCLEOTIDE SEQUENCE</scope>
</reference>